<dbReference type="AlphaFoldDB" id="A0A4C1SC20"/>
<keyword evidence="2" id="KW-1185">Reference proteome</keyword>
<name>A0A4C1SC20_EUMVA</name>
<dbReference type="EMBL" id="BGZK01003298">
    <property type="protein sequence ID" value="GBO99712.1"/>
    <property type="molecule type" value="Genomic_DNA"/>
</dbReference>
<protein>
    <submittedName>
        <fullName evidence="1">Uncharacterized protein</fullName>
    </submittedName>
</protein>
<proteinExistence type="predicted"/>
<dbReference type="Proteomes" id="UP000299102">
    <property type="component" value="Unassembled WGS sequence"/>
</dbReference>
<sequence length="90" mass="9779">MADSGLDWDIEEVDDIPITSTGDKNGLPQPVKGVAGTLVNNFETTHPFETQQSILKSSAPFSEECRAFQNEMARNTSDMHPIAATTPLTN</sequence>
<gene>
    <name evidence="1" type="ORF">EVAR_70536_1</name>
</gene>
<evidence type="ECO:0000313" key="2">
    <source>
        <dbReference type="Proteomes" id="UP000299102"/>
    </source>
</evidence>
<evidence type="ECO:0000313" key="1">
    <source>
        <dbReference type="EMBL" id="GBO99712.1"/>
    </source>
</evidence>
<comment type="caution">
    <text evidence="1">The sequence shown here is derived from an EMBL/GenBank/DDBJ whole genome shotgun (WGS) entry which is preliminary data.</text>
</comment>
<accession>A0A4C1SC20</accession>
<organism evidence="1 2">
    <name type="scientific">Eumeta variegata</name>
    <name type="common">Bagworm moth</name>
    <name type="synonym">Eumeta japonica</name>
    <dbReference type="NCBI Taxonomy" id="151549"/>
    <lineage>
        <taxon>Eukaryota</taxon>
        <taxon>Metazoa</taxon>
        <taxon>Ecdysozoa</taxon>
        <taxon>Arthropoda</taxon>
        <taxon>Hexapoda</taxon>
        <taxon>Insecta</taxon>
        <taxon>Pterygota</taxon>
        <taxon>Neoptera</taxon>
        <taxon>Endopterygota</taxon>
        <taxon>Lepidoptera</taxon>
        <taxon>Glossata</taxon>
        <taxon>Ditrysia</taxon>
        <taxon>Tineoidea</taxon>
        <taxon>Psychidae</taxon>
        <taxon>Oiketicinae</taxon>
        <taxon>Eumeta</taxon>
    </lineage>
</organism>
<reference evidence="1 2" key="1">
    <citation type="journal article" date="2019" name="Commun. Biol.">
        <title>The bagworm genome reveals a unique fibroin gene that provides high tensile strength.</title>
        <authorList>
            <person name="Kono N."/>
            <person name="Nakamura H."/>
            <person name="Ohtoshi R."/>
            <person name="Tomita M."/>
            <person name="Numata K."/>
            <person name="Arakawa K."/>
        </authorList>
    </citation>
    <scope>NUCLEOTIDE SEQUENCE [LARGE SCALE GENOMIC DNA]</scope>
</reference>